<dbReference type="Proteomes" id="UP000500895">
    <property type="component" value="Chromosome"/>
</dbReference>
<organism evidence="1 2">
    <name type="scientific">Bradyrhizobium symbiodeficiens</name>
    <dbReference type="NCBI Taxonomy" id="1404367"/>
    <lineage>
        <taxon>Bacteria</taxon>
        <taxon>Pseudomonadati</taxon>
        <taxon>Pseudomonadota</taxon>
        <taxon>Alphaproteobacteria</taxon>
        <taxon>Hyphomicrobiales</taxon>
        <taxon>Nitrobacteraceae</taxon>
        <taxon>Bradyrhizobium</taxon>
    </lineage>
</organism>
<dbReference type="RefSeq" id="WP_166469156.1">
    <property type="nucleotide sequence ID" value="NZ_CP050066.2"/>
</dbReference>
<sequence>MQVLRDEIAREDCLWRESLTRWSDQTLDEQQKISELVAHFCSQKNREQIVQGDTTEDLIRHEVAAYDQLWAQERAIAIGRQIRELRERRLR</sequence>
<protein>
    <submittedName>
        <fullName evidence="1">Uncharacterized protein</fullName>
    </submittedName>
</protein>
<dbReference type="EMBL" id="CP050066">
    <property type="protein sequence ID" value="QIP09473.1"/>
    <property type="molecule type" value="Genomic_DNA"/>
</dbReference>
<evidence type="ECO:0000313" key="2">
    <source>
        <dbReference type="Proteomes" id="UP000500895"/>
    </source>
</evidence>
<evidence type="ECO:0000313" key="1">
    <source>
        <dbReference type="EMBL" id="QIP09473.1"/>
    </source>
</evidence>
<dbReference type="AlphaFoldDB" id="A0A6G9AB96"/>
<proteinExistence type="predicted"/>
<name>A0A6G9AB96_9BRAD</name>
<gene>
    <name evidence="1" type="ORF">HAV00_25930</name>
</gene>
<accession>A0A6G9AB96</accession>
<reference evidence="1 2" key="1">
    <citation type="journal article" date="2020" name="Int. J. Syst. Evol. Microbiol.">
        <title>Description and complete genome sequences of Bradyrhizobium symbiodeficiens sp. nov., a non-symbiotic bacterium associated with legumes native to Canada.</title>
        <authorList>
            <person name="Bromfield E.S.P."/>
            <person name="Cloutier S."/>
            <person name="Nguyen H.D.T."/>
        </authorList>
    </citation>
    <scope>NUCLEOTIDE SEQUENCE [LARGE SCALE GENOMIC DNA]</scope>
    <source>
        <strain evidence="1 2">101S1MB</strain>
    </source>
</reference>